<name>A0A2N7W410_9BURK</name>
<reference evidence="1 2" key="1">
    <citation type="submission" date="2018-01" db="EMBL/GenBank/DDBJ databases">
        <title>Whole genome analyses suggest that Burkholderia sensu lato contains two further novel genera in the rhizoxinica-symbiotica group Mycetohabitans gen. nov., and Trinickia gen. nov.: implications for the evolution of diazotrophy and nodulation in the Burkholderiaceae.</title>
        <authorList>
            <person name="Estrada-de los Santos P."/>
            <person name="Palmer M."/>
            <person name="Chavez-Ramirez B."/>
            <person name="Beukes C."/>
            <person name="Steenkamp E.T."/>
            <person name="Hirsch A.M."/>
            <person name="Manyaka P."/>
            <person name="Maluk M."/>
            <person name="Lafos M."/>
            <person name="Crook M."/>
            <person name="Gross E."/>
            <person name="Simon M.F."/>
            <person name="Bueno dos Reis Junior F."/>
            <person name="Poole P.S."/>
            <person name="Venter S.N."/>
            <person name="James E.K."/>
        </authorList>
    </citation>
    <scope>NUCLEOTIDE SEQUENCE [LARGE SCALE GENOMIC DNA]</scope>
    <source>
        <strain evidence="1 2">GP25-8</strain>
    </source>
</reference>
<comment type="caution">
    <text evidence="1">The sequence shown here is derived from an EMBL/GenBank/DDBJ whole genome shotgun (WGS) entry which is preliminary data.</text>
</comment>
<organism evidence="1 2">
    <name type="scientific">Trinickia soli</name>
    <dbReference type="NCBI Taxonomy" id="380675"/>
    <lineage>
        <taxon>Bacteria</taxon>
        <taxon>Pseudomonadati</taxon>
        <taxon>Pseudomonadota</taxon>
        <taxon>Betaproteobacteria</taxon>
        <taxon>Burkholderiales</taxon>
        <taxon>Burkholderiaceae</taxon>
        <taxon>Trinickia</taxon>
    </lineage>
</organism>
<dbReference type="EMBL" id="PNYB01000011">
    <property type="protein sequence ID" value="PMS24134.1"/>
    <property type="molecule type" value="Genomic_DNA"/>
</dbReference>
<keyword evidence="2" id="KW-1185">Reference proteome</keyword>
<accession>A0A2N7W410</accession>
<proteinExistence type="predicted"/>
<evidence type="ECO:0000313" key="2">
    <source>
        <dbReference type="Proteomes" id="UP000235347"/>
    </source>
</evidence>
<evidence type="ECO:0000313" key="1">
    <source>
        <dbReference type="EMBL" id="PMS24134.1"/>
    </source>
</evidence>
<sequence length="61" mass="6963">MTTRPIRSCVGSEHDNRIATSHPSVDVAHIDLAENWIGIRGERVSHCWTCFGFLLRKFQPL</sequence>
<dbReference type="Proteomes" id="UP000235347">
    <property type="component" value="Unassembled WGS sequence"/>
</dbReference>
<gene>
    <name evidence="1" type="ORF">C0Z19_15070</name>
</gene>
<protein>
    <submittedName>
        <fullName evidence="1">Uncharacterized protein</fullName>
    </submittedName>
</protein>
<dbReference type="AlphaFoldDB" id="A0A2N7W410"/>